<keyword evidence="2" id="KW-1185">Reference proteome</keyword>
<reference evidence="1 2" key="1">
    <citation type="submission" date="2021-08" db="EMBL/GenBank/DDBJ databases">
        <authorList>
            <person name="Peeters C."/>
        </authorList>
    </citation>
    <scope>NUCLEOTIDE SEQUENCE [LARGE SCALE GENOMIC DNA]</scope>
    <source>
        <strain evidence="1 2">LMG 21510</strain>
    </source>
</reference>
<protein>
    <submittedName>
        <fullName evidence="1">Uncharacterized protein</fullName>
    </submittedName>
</protein>
<evidence type="ECO:0000313" key="2">
    <source>
        <dbReference type="Proteomes" id="UP000721236"/>
    </source>
</evidence>
<evidence type="ECO:0000313" key="1">
    <source>
        <dbReference type="EMBL" id="CAG9184289.1"/>
    </source>
</evidence>
<dbReference type="InterPro" id="IPR014915">
    <property type="entry name" value="Phage_TLS_TfmB"/>
</dbReference>
<dbReference type="Pfam" id="PF08809">
    <property type="entry name" value="DUF1799"/>
    <property type="match status" value="1"/>
</dbReference>
<organism evidence="1 2">
    <name type="scientific">Cupriavidus respiraculi</name>
    <dbReference type="NCBI Taxonomy" id="195930"/>
    <lineage>
        <taxon>Bacteria</taxon>
        <taxon>Pseudomonadati</taxon>
        <taxon>Pseudomonadota</taxon>
        <taxon>Betaproteobacteria</taxon>
        <taxon>Burkholderiales</taxon>
        <taxon>Burkholderiaceae</taxon>
        <taxon>Cupriavidus</taxon>
    </lineage>
</organism>
<accession>A0ABM8XV64</accession>
<comment type="caution">
    <text evidence="1">The sequence shown here is derived from an EMBL/GenBank/DDBJ whole genome shotgun (WGS) entry which is preliminary data.</text>
</comment>
<sequence length="76" mass="8709">MEPDDAEVWPDTDLSVSLFGQISTQWRMGMNGPVGLDYGVLEFVLKLRRVPRSQWPRVFDDVRLMEHAAMQEITGS</sequence>
<proteinExistence type="predicted"/>
<name>A0ABM8XV64_9BURK</name>
<dbReference type="Proteomes" id="UP000721236">
    <property type="component" value="Unassembled WGS sequence"/>
</dbReference>
<gene>
    <name evidence="1" type="ORF">LMG21510_05060</name>
</gene>
<dbReference type="EMBL" id="CAJZAH010000011">
    <property type="protein sequence ID" value="CAG9184289.1"/>
    <property type="molecule type" value="Genomic_DNA"/>
</dbReference>